<evidence type="ECO:0000256" key="9">
    <source>
        <dbReference type="ARBA" id="ARBA00022982"/>
    </source>
</evidence>
<keyword evidence="8 13" id="KW-0479">Metal-binding</keyword>
<keyword evidence="4 13" id="KW-1003">Cell membrane</keyword>
<feature type="transmembrane region" description="Helical" evidence="13">
    <location>
        <begin position="477"/>
        <end position="507"/>
    </location>
</feature>
<dbReference type="GO" id="GO:0009055">
    <property type="term" value="F:electron transfer activity"/>
    <property type="evidence" value="ECO:0007669"/>
    <property type="project" value="UniProtKB-UniRule"/>
</dbReference>
<evidence type="ECO:0000313" key="14">
    <source>
        <dbReference type="EMBL" id="MBB3187882.1"/>
    </source>
</evidence>
<dbReference type="GO" id="GO:0046872">
    <property type="term" value="F:metal ion binding"/>
    <property type="evidence" value="ECO:0007669"/>
    <property type="project" value="UniProtKB-UniRule"/>
</dbReference>
<feature type="transmembrane region" description="Helical" evidence="13">
    <location>
        <begin position="435"/>
        <end position="457"/>
    </location>
</feature>
<dbReference type="RefSeq" id="WP_183413696.1">
    <property type="nucleotide sequence ID" value="NZ_JACHYB010000002.1"/>
</dbReference>
<comment type="subcellular location">
    <subcellularLocation>
        <location evidence="1">Cell inner membrane</location>
        <topology evidence="1">Multi-pass membrane protein</topology>
    </subcellularLocation>
</comment>
<evidence type="ECO:0000256" key="11">
    <source>
        <dbReference type="ARBA" id="ARBA00023004"/>
    </source>
</evidence>
<keyword evidence="11 13" id="KW-0408">Iron</keyword>
<evidence type="ECO:0000256" key="6">
    <source>
        <dbReference type="ARBA" id="ARBA00022617"/>
    </source>
</evidence>
<reference evidence="14 15" key="1">
    <citation type="submission" date="2020-08" db="EMBL/GenBank/DDBJ databases">
        <title>Genomic Encyclopedia of Type Strains, Phase IV (KMG-IV): sequencing the most valuable type-strain genomes for metagenomic binning, comparative biology and taxonomic classification.</title>
        <authorList>
            <person name="Goeker M."/>
        </authorList>
    </citation>
    <scope>NUCLEOTIDE SEQUENCE [LARGE SCALE GENOMIC DNA]</scope>
    <source>
        <strain evidence="14 15">DSM 27471</strain>
    </source>
</reference>
<evidence type="ECO:0000256" key="10">
    <source>
        <dbReference type="ARBA" id="ARBA00022989"/>
    </source>
</evidence>
<evidence type="ECO:0000313" key="15">
    <source>
        <dbReference type="Proteomes" id="UP000544222"/>
    </source>
</evidence>
<feature type="transmembrane region" description="Helical" evidence="13">
    <location>
        <begin position="101"/>
        <end position="123"/>
    </location>
</feature>
<feature type="transmembrane region" description="Helical" evidence="13">
    <location>
        <begin position="188"/>
        <end position="212"/>
    </location>
</feature>
<gene>
    <name evidence="14" type="ORF">FHX64_002080</name>
</gene>
<evidence type="ECO:0000256" key="8">
    <source>
        <dbReference type="ARBA" id="ARBA00022723"/>
    </source>
</evidence>
<dbReference type="EC" id="1.10.3.-" evidence="14"/>
<feature type="transmembrane region" description="Helical" evidence="13">
    <location>
        <begin position="58"/>
        <end position="81"/>
    </location>
</feature>
<dbReference type="GO" id="GO:0005886">
    <property type="term" value="C:plasma membrane"/>
    <property type="evidence" value="ECO:0007669"/>
    <property type="project" value="UniProtKB-SubCell"/>
</dbReference>
<keyword evidence="3 13" id="KW-0813">Transport</keyword>
<evidence type="ECO:0000256" key="12">
    <source>
        <dbReference type="ARBA" id="ARBA00023136"/>
    </source>
</evidence>
<evidence type="ECO:0000256" key="4">
    <source>
        <dbReference type="ARBA" id="ARBA00022475"/>
    </source>
</evidence>
<evidence type="ECO:0000256" key="7">
    <source>
        <dbReference type="ARBA" id="ARBA00022692"/>
    </source>
</evidence>
<dbReference type="Proteomes" id="UP000544222">
    <property type="component" value="Unassembled WGS sequence"/>
</dbReference>
<accession>A0A7W5DRS1</accession>
<evidence type="ECO:0000256" key="3">
    <source>
        <dbReference type="ARBA" id="ARBA00022448"/>
    </source>
</evidence>
<dbReference type="GO" id="GO:0070069">
    <property type="term" value="C:cytochrome complex"/>
    <property type="evidence" value="ECO:0007669"/>
    <property type="project" value="UniProtKB-UniRule"/>
</dbReference>
<protein>
    <submittedName>
        <fullName evidence="14">Cytochrome d ubiquinol oxidase subunit I</fullName>
        <ecNumber evidence="14">1.10.3.-</ecNumber>
    </submittedName>
</protein>
<keyword evidence="12 13" id="KW-0472">Membrane</keyword>
<dbReference type="InterPro" id="IPR002585">
    <property type="entry name" value="Cyt-d_ubiquinol_oxidase_su_1"/>
</dbReference>
<keyword evidence="6 13" id="KW-0349">Heme</keyword>
<dbReference type="PIRSF" id="PIRSF006446">
    <property type="entry name" value="Cyt_quinol_oxidase_1"/>
    <property type="match status" value="1"/>
</dbReference>
<dbReference type="GO" id="GO:0020037">
    <property type="term" value="F:heme binding"/>
    <property type="evidence" value="ECO:0007669"/>
    <property type="project" value="TreeGrafter"/>
</dbReference>
<evidence type="ECO:0000256" key="2">
    <source>
        <dbReference type="ARBA" id="ARBA00009819"/>
    </source>
</evidence>
<dbReference type="AlphaFoldDB" id="A0A7W5DRS1"/>
<dbReference type="EMBL" id="JACHYB010000002">
    <property type="protein sequence ID" value="MBB3187882.1"/>
    <property type="molecule type" value="Genomic_DNA"/>
</dbReference>
<evidence type="ECO:0000256" key="5">
    <source>
        <dbReference type="ARBA" id="ARBA00022519"/>
    </source>
</evidence>
<sequence>MGTLDLSIVDWSRVQFAVTACYHWLSVPLTLSLGFIMAVMETLYYRTGKEEWKRMTKFWMHLFTANFVLGIAGGIILEFQFGTNWSNYSWLVGDIFGAPLAIEGIMAFFLESTFFVVMVFGWNKTSKGFHLASTWLTWVGATLSALWILVANAWMQYPTGTFFNIDTVRNEMTSFSAVVFSPVAMSKFFHTVTSSWIIGAAFVIGVSSWYLLKKRNIEFAHKSIMIASIFGLAGILLAVFTGDSSAYQVAQKQPMKLAAMEGLYNGQNGTNLVAFGVLNPEKKVYNDSISPYLFKITIPHGLSLLAYRHWNAFVPGIQDLLDKSYLLTLKNGEQVKPLTTDEKLTFGRMAHQAMIDYRLAKKAKNDSLMAVNRAIFDATSPYFGYGYVTSKAQLVPDVPLTFYAFHFMVILGVFFLLFFLYVLYVGRKIEKMTWLLWLSIFSIPLAYLTSFSGWIVAEVGRQPWAIQDLLPTFAAASYVPVASIKLTLTIFVVIYTVFAVAIVGVMAHEIRKGPESIK</sequence>
<keyword evidence="10 13" id="KW-1133">Transmembrane helix</keyword>
<name>A0A7W5DRS1_9PORP</name>
<feature type="transmembrane region" description="Helical" evidence="13">
    <location>
        <begin position="224"/>
        <end position="242"/>
    </location>
</feature>
<dbReference type="GO" id="GO:0016682">
    <property type="term" value="F:oxidoreductase activity, acting on diphenols and related substances as donors, oxygen as acceptor"/>
    <property type="evidence" value="ECO:0007669"/>
    <property type="project" value="TreeGrafter"/>
</dbReference>
<keyword evidence="7 13" id="KW-0812">Transmembrane</keyword>
<keyword evidence="14" id="KW-0560">Oxidoreductase</keyword>
<keyword evidence="9 13" id="KW-0249">Electron transport</keyword>
<feature type="transmembrane region" description="Helical" evidence="13">
    <location>
        <begin position="400"/>
        <end position="423"/>
    </location>
</feature>
<feature type="transmembrane region" description="Helical" evidence="13">
    <location>
        <begin position="22"/>
        <end position="46"/>
    </location>
</feature>
<proteinExistence type="inferred from homology"/>
<dbReference type="Pfam" id="PF01654">
    <property type="entry name" value="Cyt_bd_oxida_I"/>
    <property type="match status" value="1"/>
</dbReference>
<dbReference type="PANTHER" id="PTHR30365">
    <property type="entry name" value="CYTOCHROME D UBIQUINOL OXIDASE"/>
    <property type="match status" value="1"/>
</dbReference>
<comment type="similarity">
    <text evidence="2 13">Belongs to the cytochrome ubiquinol oxidase subunit 1 family.</text>
</comment>
<comment type="caution">
    <text evidence="14">The sequence shown here is derived from an EMBL/GenBank/DDBJ whole genome shotgun (WGS) entry which is preliminary data.</text>
</comment>
<dbReference type="PANTHER" id="PTHR30365:SF0">
    <property type="entry name" value="CYTOCHROME BD-I UBIQUINOL OXIDASE SUBUNIT 1"/>
    <property type="match status" value="1"/>
</dbReference>
<evidence type="ECO:0000256" key="13">
    <source>
        <dbReference type="PIRNR" id="PIRNR006446"/>
    </source>
</evidence>
<feature type="transmembrane region" description="Helical" evidence="13">
    <location>
        <begin position="135"/>
        <end position="155"/>
    </location>
</feature>
<organism evidence="14 15">
    <name type="scientific">Microbacter margulisiae</name>
    <dbReference type="NCBI Taxonomy" id="1350067"/>
    <lineage>
        <taxon>Bacteria</taxon>
        <taxon>Pseudomonadati</taxon>
        <taxon>Bacteroidota</taxon>
        <taxon>Bacteroidia</taxon>
        <taxon>Bacteroidales</taxon>
        <taxon>Porphyromonadaceae</taxon>
        <taxon>Microbacter</taxon>
    </lineage>
</organism>
<keyword evidence="15" id="KW-1185">Reference proteome</keyword>
<keyword evidence="5" id="KW-0997">Cell inner membrane</keyword>
<dbReference type="GO" id="GO:0019646">
    <property type="term" value="P:aerobic electron transport chain"/>
    <property type="evidence" value="ECO:0007669"/>
    <property type="project" value="InterPro"/>
</dbReference>
<evidence type="ECO:0000256" key="1">
    <source>
        <dbReference type="ARBA" id="ARBA00004429"/>
    </source>
</evidence>